<sequence length="385" mass="45041">MGGCRCSYKNCTNSTKNTENITFFHYPVKQKQRCKIWIENACKPEFINLEEEQLRNKVICQNHFLDKWFPNPQKKRLIQGAIPTLDAGCDTAEPTYMQEMEDTAEEYIESERDLQHGQVLQKQYRSDNINIVPVSDDHTVFILDTDPLTDPRNKIESYTYRNGDLVRSHTSPRQTYRRLPGPVTQLSSVSGAMKRENTEPITLNQVISPVYEHSTIHHTSVNDAEFVQVKQESLTENQEEQQEEYQMEEEDQENELKPIIRQPLRHATLKSSPILHPPPKRQKEQEKDYLRQLKQHSKDIAEIKKMLKQQEQSKMDVGTAVNFLRERLPSTFFTVLCLNMDCKSELSDEDIEFFTTLHKTSPEMYQILIDKYKWNLPSVNVVEAD</sequence>
<keyword evidence="2 5" id="KW-0863">Zinc-finger</keyword>
<proteinExistence type="predicted"/>
<name>A0A653BNP2_CALMS</name>
<evidence type="ECO:0000256" key="6">
    <source>
        <dbReference type="SAM" id="MobiDB-lite"/>
    </source>
</evidence>
<evidence type="ECO:0000313" key="8">
    <source>
        <dbReference type="EMBL" id="VEN37094.1"/>
    </source>
</evidence>
<gene>
    <name evidence="8" type="ORF">CALMAC_LOCUS2458</name>
</gene>
<evidence type="ECO:0000259" key="7">
    <source>
        <dbReference type="PROSITE" id="PS50950"/>
    </source>
</evidence>
<reference evidence="8 9" key="1">
    <citation type="submission" date="2019-01" db="EMBL/GenBank/DDBJ databases">
        <authorList>
            <person name="Sayadi A."/>
        </authorList>
    </citation>
    <scope>NUCLEOTIDE SEQUENCE [LARGE SCALE GENOMIC DNA]</scope>
</reference>
<keyword evidence="1" id="KW-0479">Metal-binding</keyword>
<feature type="compositionally biased region" description="Acidic residues" evidence="6">
    <location>
        <begin position="237"/>
        <end position="253"/>
    </location>
</feature>
<keyword evidence="9" id="KW-1185">Reference proteome</keyword>
<feature type="domain" description="THAP-type" evidence="7">
    <location>
        <begin position="1"/>
        <end position="86"/>
    </location>
</feature>
<dbReference type="PANTHER" id="PTHR46600">
    <property type="entry name" value="THAP DOMAIN-CONTAINING"/>
    <property type="match status" value="1"/>
</dbReference>
<dbReference type="SUPFAM" id="SSF57716">
    <property type="entry name" value="Glucocorticoid receptor-like (DNA-binding domain)"/>
    <property type="match status" value="1"/>
</dbReference>
<feature type="region of interest" description="Disordered" evidence="6">
    <location>
        <begin position="232"/>
        <end position="254"/>
    </location>
</feature>
<evidence type="ECO:0000256" key="2">
    <source>
        <dbReference type="ARBA" id="ARBA00022771"/>
    </source>
</evidence>
<dbReference type="Pfam" id="PF05485">
    <property type="entry name" value="THAP"/>
    <property type="match status" value="1"/>
</dbReference>
<dbReference type="SMART" id="SM00980">
    <property type="entry name" value="THAP"/>
    <property type="match status" value="1"/>
</dbReference>
<dbReference type="Proteomes" id="UP000410492">
    <property type="component" value="Unassembled WGS sequence"/>
</dbReference>
<evidence type="ECO:0000256" key="4">
    <source>
        <dbReference type="ARBA" id="ARBA00023125"/>
    </source>
</evidence>
<dbReference type="InterPro" id="IPR026516">
    <property type="entry name" value="THAP1/10"/>
</dbReference>
<evidence type="ECO:0000256" key="1">
    <source>
        <dbReference type="ARBA" id="ARBA00022723"/>
    </source>
</evidence>
<protein>
    <recommendedName>
        <fullName evidence="7">THAP-type domain-containing protein</fullName>
    </recommendedName>
</protein>
<feature type="region of interest" description="Disordered" evidence="6">
    <location>
        <begin position="166"/>
        <end position="187"/>
    </location>
</feature>
<organism evidence="8 9">
    <name type="scientific">Callosobruchus maculatus</name>
    <name type="common">Southern cowpea weevil</name>
    <name type="synonym">Pulse bruchid</name>
    <dbReference type="NCBI Taxonomy" id="64391"/>
    <lineage>
        <taxon>Eukaryota</taxon>
        <taxon>Metazoa</taxon>
        <taxon>Ecdysozoa</taxon>
        <taxon>Arthropoda</taxon>
        <taxon>Hexapoda</taxon>
        <taxon>Insecta</taxon>
        <taxon>Pterygota</taxon>
        <taxon>Neoptera</taxon>
        <taxon>Endopterygota</taxon>
        <taxon>Coleoptera</taxon>
        <taxon>Polyphaga</taxon>
        <taxon>Cucujiformia</taxon>
        <taxon>Chrysomeloidea</taxon>
        <taxon>Chrysomelidae</taxon>
        <taxon>Bruchinae</taxon>
        <taxon>Bruchini</taxon>
        <taxon>Callosobruchus</taxon>
    </lineage>
</organism>
<accession>A0A653BNP2</accession>
<keyword evidence="4 5" id="KW-0238">DNA-binding</keyword>
<keyword evidence="3" id="KW-0862">Zinc</keyword>
<dbReference type="AlphaFoldDB" id="A0A653BNP2"/>
<evidence type="ECO:0000256" key="3">
    <source>
        <dbReference type="ARBA" id="ARBA00022833"/>
    </source>
</evidence>
<dbReference type="PANTHER" id="PTHR46600:SF11">
    <property type="entry name" value="THAP DOMAIN-CONTAINING PROTEIN 10"/>
    <property type="match status" value="1"/>
</dbReference>
<dbReference type="GO" id="GO:0008270">
    <property type="term" value="F:zinc ion binding"/>
    <property type="evidence" value="ECO:0007669"/>
    <property type="project" value="UniProtKB-KW"/>
</dbReference>
<dbReference type="OrthoDB" id="7683421at2759"/>
<dbReference type="GO" id="GO:0043565">
    <property type="term" value="F:sequence-specific DNA binding"/>
    <property type="evidence" value="ECO:0007669"/>
    <property type="project" value="InterPro"/>
</dbReference>
<evidence type="ECO:0000256" key="5">
    <source>
        <dbReference type="PROSITE-ProRule" id="PRU00309"/>
    </source>
</evidence>
<dbReference type="InterPro" id="IPR006612">
    <property type="entry name" value="THAP_Znf"/>
</dbReference>
<evidence type="ECO:0000313" key="9">
    <source>
        <dbReference type="Proteomes" id="UP000410492"/>
    </source>
</evidence>
<dbReference type="SMART" id="SM00692">
    <property type="entry name" value="DM3"/>
    <property type="match status" value="1"/>
</dbReference>
<dbReference type="EMBL" id="CAACVG010002996">
    <property type="protein sequence ID" value="VEN37094.1"/>
    <property type="molecule type" value="Genomic_DNA"/>
</dbReference>
<dbReference type="PROSITE" id="PS50950">
    <property type="entry name" value="ZF_THAP"/>
    <property type="match status" value="1"/>
</dbReference>